<name>A0ABR0FDL0_9PEZI</name>
<accession>A0ABR0FDL0</accession>
<dbReference type="RefSeq" id="XP_062730712.1">
    <property type="nucleotide sequence ID" value="XM_062879574.1"/>
</dbReference>
<feature type="region of interest" description="Disordered" evidence="1">
    <location>
        <begin position="208"/>
        <end position="231"/>
    </location>
</feature>
<evidence type="ECO:0000256" key="1">
    <source>
        <dbReference type="SAM" id="MobiDB-lite"/>
    </source>
</evidence>
<gene>
    <name evidence="2" type="ORF">QC761_503440</name>
</gene>
<comment type="caution">
    <text evidence="2">The sequence shown here is derived from an EMBL/GenBank/DDBJ whole genome shotgun (WGS) entry which is preliminary data.</text>
</comment>
<proteinExistence type="predicted"/>
<feature type="compositionally biased region" description="Basic and acidic residues" evidence="1">
    <location>
        <begin position="219"/>
        <end position="231"/>
    </location>
</feature>
<reference evidence="2 3" key="1">
    <citation type="journal article" date="2023" name="bioRxiv">
        <title>High-quality genome assemblies of four members of thePodospora anserinaspecies complex.</title>
        <authorList>
            <person name="Ament-Velasquez S.L."/>
            <person name="Vogan A.A."/>
            <person name="Wallerman O."/>
            <person name="Hartmann F."/>
            <person name="Gautier V."/>
            <person name="Silar P."/>
            <person name="Giraud T."/>
            <person name="Johannesson H."/>
        </authorList>
    </citation>
    <scope>NUCLEOTIDE SEQUENCE [LARGE SCALE GENOMIC DNA]</scope>
    <source>
        <strain evidence="2 3">CBS 112042</strain>
    </source>
</reference>
<organism evidence="2 3">
    <name type="scientific">Podospora bellae-mahoneyi</name>
    <dbReference type="NCBI Taxonomy" id="2093777"/>
    <lineage>
        <taxon>Eukaryota</taxon>
        <taxon>Fungi</taxon>
        <taxon>Dikarya</taxon>
        <taxon>Ascomycota</taxon>
        <taxon>Pezizomycotina</taxon>
        <taxon>Sordariomycetes</taxon>
        <taxon>Sordariomycetidae</taxon>
        <taxon>Sordariales</taxon>
        <taxon>Podosporaceae</taxon>
        <taxon>Podospora</taxon>
    </lineage>
</organism>
<sequence>MALTWEWAANVRCSHFGPRIDSFDGSMALACPYQTSGTSPSSPVFGSARVPDVLRVTSGWAVAPFFLERLYLPGSGLEFSGRRGPDTPLGARLLTEGQRVEQVVASDGKSPENIFMFATCKRTPIPASWTGTGLWAAAVLPLLLCVSPLLHSSTTNINVVIAPNTQNLPRDAAAISIERRDTAAIPDARRGLAHTNPLKLTPHEPLLCEEPVEGSSPDLSRRSEGLSKRRDGPLYCHDGPCIDNTAAAPTMSAALALISAGRAVVPIATRGPCAASPASLLRCLAE</sequence>
<dbReference type="EMBL" id="JAFFGZ010000007">
    <property type="protein sequence ID" value="KAK4641736.1"/>
    <property type="molecule type" value="Genomic_DNA"/>
</dbReference>
<evidence type="ECO:0000313" key="2">
    <source>
        <dbReference type="EMBL" id="KAK4641736.1"/>
    </source>
</evidence>
<dbReference type="Proteomes" id="UP001322138">
    <property type="component" value="Unassembled WGS sequence"/>
</dbReference>
<protein>
    <submittedName>
        <fullName evidence="2">Uncharacterized protein</fullName>
    </submittedName>
</protein>
<keyword evidence="3" id="KW-1185">Reference proteome</keyword>
<evidence type="ECO:0000313" key="3">
    <source>
        <dbReference type="Proteomes" id="UP001322138"/>
    </source>
</evidence>
<dbReference type="GeneID" id="87899056"/>